<dbReference type="EMBL" id="QGKV02000832">
    <property type="protein sequence ID" value="KAF3542292.1"/>
    <property type="molecule type" value="Genomic_DNA"/>
</dbReference>
<gene>
    <name evidence="3" type="ORF">DY000_02004085</name>
    <name evidence="2" type="ORF">F2Q70_00009910</name>
</gene>
<feature type="region of interest" description="Disordered" evidence="1">
    <location>
        <begin position="41"/>
        <end position="63"/>
    </location>
</feature>
<evidence type="ECO:0000313" key="2">
    <source>
        <dbReference type="EMBL" id="KAF2612822.1"/>
    </source>
</evidence>
<organism evidence="2">
    <name type="scientific">Brassica cretica</name>
    <name type="common">Mustard</name>
    <dbReference type="NCBI Taxonomy" id="69181"/>
    <lineage>
        <taxon>Eukaryota</taxon>
        <taxon>Viridiplantae</taxon>
        <taxon>Streptophyta</taxon>
        <taxon>Embryophyta</taxon>
        <taxon>Tracheophyta</taxon>
        <taxon>Spermatophyta</taxon>
        <taxon>Magnoliopsida</taxon>
        <taxon>eudicotyledons</taxon>
        <taxon>Gunneridae</taxon>
        <taxon>Pentapetalae</taxon>
        <taxon>rosids</taxon>
        <taxon>malvids</taxon>
        <taxon>Brassicales</taxon>
        <taxon>Brassicaceae</taxon>
        <taxon>Brassiceae</taxon>
        <taxon>Brassica</taxon>
    </lineage>
</organism>
<protein>
    <submittedName>
        <fullName evidence="2">Uncharacterized protein</fullName>
    </submittedName>
</protein>
<dbReference type="AlphaFoldDB" id="A0A3N6PP17"/>
<accession>A0A3N6PP17</accession>
<reference evidence="3" key="2">
    <citation type="submission" date="2019-12" db="EMBL/GenBank/DDBJ databases">
        <authorList>
            <person name="Studholme D.J."/>
            <person name="Sarris P."/>
        </authorList>
    </citation>
    <scope>NUCLEOTIDE SEQUENCE</scope>
    <source>
        <strain evidence="3">PFS-1207/04</strain>
        <tissue evidence="3">Leaf</tissue>
    </source>
</reference>
<sequence>MIPKCDIRSGNFLCENKNKELEETHALKEERVMKFYLKESESKRRRDGLKEGDKADLAMEAYE</sequence>
<dbReference type="Proteomes" id="UP000266723">
    <property type="component" value="Unassembled WGS sequence"/>
</dbReference>
<evidence type="ECO:0000313" key="3">
    <source>
        <dbReference type="EMBL" id="KAF3542292.1"/>
    </source>
</evidence>
<reference evidence="3 4" key="3">
    <citation type="journal article" date="2020" name="BMC Genomics">
        <title>Intraspecific diversification of the crop wild relative Brassica cretica Lam. using demographic model selection.</title>
        <authorList>
            <person name="Kioukis A."/>
            <person name="Michalopoulou V.A."/>
            <person name="Briers L."/>
            <person name="Pirintsos S."/>
            <person name="Studholme D.J."/>
            <person name="Pavlidis P."/>
            <person name="Sarris P.F."/>
        </authorList>
    </citation>
    <scope>NUCLEOTIDE SEQUENCE [LARGE SCALE GENOMIC DNA]</scope>
    <source>
        <strain evidence="4">cv. PFS-1207/04</strain>
        <strain evidence="3">PFS-1207/04</strain>
    </source>
</reference>
<name>A0A3N6PP17_BRACR</name>
<proteinExistence type="predicted"/>
<keyword evidence="4" id="KW-1185">Reference proteome</keyword>
<comment type="caution">
    <text evidence="2">The sequence shown here is derived from an EMBL/GenBank/DDBJ whole genome shotgun (WGS) entry which is preliminary data.</text>
</comment>
<reference evidence="2" key="1">
    <citation type="submission" date="2019-12" db="EMBL/GenBank/DDBJ databases">
        <title>Genome sequencing and annotation of Brassica cretica.</title>
        <authorList>
            <person name="Studholme D.J."/>
            <person name="Sarris P.F."/>
        </authorList>
    </citation>
    <scope>NUCLEOTIDE SEQUENCE</scope>
    <source>
        <strain evidence="2">PFS-102/07</strain>
        <tissue evidence="2">Leaf</tissue>
    </source>
</reference>
<dbReference type="EMBL" id="QGKY02000089">
    <property type="protein sequence ID" value="KAF2612822.1"/>
    <property type="molecule type" value="Genomic_DNA"/>
</dbReference>
<evidence type="ECO:0000256" key="1">
    <source>
        <dbReference type="SAM" id="MobiDB-lite"/>
    </source>
</evidence>
<feature type="compositionally biased region" description="Basic and acidic residues" evidence="1">
    <location>
        <begin position="41"/>
        <end position="57"/>
    </location>
</feature>
<evidence type="ECO:0000313" key="4">
    <source>
        <dbReference type="Proteomes" id="UP000266723"/>
    </source>
</evidence>